<reference evidence="2" key="2">
    <citation type="journal article" date="2013" name="Nat. Genet.">
        <title>The genome of the platyfish, Xiphophorus maculatus, provides insights into evolutionary adaptation and several complex traits.</title>
        <authorList>
            <person name="Schartl M."/>
            <person name="Walter R.B."/>
            <person name="Shen Y."/>
            <person name="Garcia T."/>
            <person name="Catchen J."/>
            <person name="Amores A."/>
            <person name="Braasch I."/>
            <person name="Chalopin D."/>
            <person name="Volff J.N."/>
            <person name="Lesch K.P."/>
            <person name="Bisazza A."/>
            <person name="Minx P."/>
            <person name="Hillier L."/>
            <person name="Wilson R.K."/>
            <person name="Fuerstenberg S."/>
            <person name="Boore J."/>
            <person name="Searle S."/>
            <person name="Postlethwait J.H."/>
            <person name="Warren W.C."/>
        </authorList>
    </citation>
    <scope>NUCLEOTIDE SEQUENCE [LARGE SCALE GENOMIC DNA]</scope>
    <source>
        <strain evidence="2">JP 163 A</strain>
    </source>
</reference>
<evidence type="ECO:0000313" key="2">
    <source>
        <dbReference type="Proteomes" id="UP000002852"/>
    </source>
</evidence>
<dbReference type="InterPro" id="IPR013893">
    <property type="entry name" value="RNase_P_Rpp40"/>
</dbReference>
<protein>
    <submittedName>
        <fullName evidence="1">Ribonuclease P/MRP 40 subunit</fullName>
    </submittedName>
</protein>
<dbReference type="GO" id="GO:0000171">
    <property type="term" value="F:ribonuclease MRP activity"/>
    <property type="evidence" value="ECO:0007669"/>
    <property type="project" value="TreeGrafter"/>
</dbReference>
<dbReference type="AlphaFoldDB" id="A0A3B5PTM6"/>
<dbReference type="STRING" id="8083.ENSXMAP00000020971"/>
<dbReference type="GeneTree" id="ENSGT00390000014167"/>
<dbReference type="GO" id="GO:0004526">
    <property type="term" value="F:ribonuclease P activity"/>
    <property type="evidence" value="ECO:0007669"/>
    <property type="project" value="TreeGrafter"/>
</dbReference>
<dbReference type="GO" id="GO:0030681">
    <property type="term" value="C:multimeric ribonuclease P complex"/>
    <property type="evidence" value="ECO:0007669"/>
    <property type="project" value="TreeGrafter"/>
</dbReference>
<dbReference type="Proteomes" id="UP000002852">
    <property type="component" value="Unassembled WGS sequence"/>
</dbReference>
<dbReference type="GO" id="GO:0001682">
    <property type="term" value="P:tRNA 5'-leader removal"/>
    <property type="evidence" value="ECO:0007669"/>
    <property type="project" value="InterPro"/>
</dbReference>
<dbReference type="PANTHER" id="PTHR15396">
    <property type="entry name" value="RIBONUCLEASE P PROTEIN SUBUNIT P40"/>
    <property type="match status" value="1"/>
</dbReference>
<reference evidence="1" key="3">
    <citation type="submission" date="2025-08" db="UniProtKB">
        <authorList>
            <consortium name="Ensembl"/>
        </authorList>
    </citation>
    <scope>IDENTIFICATION</scope>
    <source>
        <strain evidence="1">JP 163 A</strain>
    </source>
</reference>
<keyword evidence="2" id="KW-1185">Reference proteome</keyword>
<proteinExistence type="predicted"/>
<dbReference type="GO" id="GO:0000172">
    <property type="term" value="C:ribonuclease MRP complex"/>
    <property type="evidence" value="ECO:0007669"/>
    <property type="project" value="TreeGrafter"/>
</dbReference>
<dbReference type="FunCoup" id="A0A3B5PTM6">
    <property type="interactions" value="81"/>
</dbReference>
<dbReference type="Pfam" id="PF08584">
    <property type="entry name" value="Ribonuc_P_40"/>
    <property type="match status" value="2"/>
</dbReference>
<dbReference type="PANTHER" id="PTHR15396:SF1">
    <property type="entry name" value="RIBONUCLEASE P PROTEIN SUBUNIT P40"/>
    <property type="match status" value="1"/>
</dbReference>
<dbReference type="GO" id="GO:0000447">
    <property type="term" value="P:endonucleolytic cleavage in ITS1 to separate SSU-rRNA from 5.8S rRNA and LSU-rRNA from tricistronic rRNA transcript (SSU-rRNA, 5.8S rRNA, LSU-rRNA)"/>
    <property type="evidence" value="ECO:0007669"/>
    <property type="project" value="TreeGrafter"/>
</dbReference>
<name>A0A3B5PTM6_XIPMA</name>
<reference evidence="1" key="4">
    <citation type="submission" date="2025-09" db="UniProtKB">
        <authorList>
            <consortium name="Ensembl"/>
        </authorList>
    </citation>
    <scope>IDENTIFICATION</scope>
    <source>
        <strain evidence="1">JP 163 A</strain>
    </source>
</reference>
<sequence length="324" mass="36026">VKMCADLSRTQRNLLVCERSSFLDEKNRVSSQVEQLRFNYKVSVLLPECGSAPSHLESILNSFSSFYLIKKLPLYELLDKDFLQSAVYQACTVCVCVCVCSGHLVFSLDKDTFETLGLEGRPSRSNRTSSRYGISYGSDSGLLQALTSRLKLQMDFLISHHPAAWSTPPCGRVTPTTSWSGSAPWTPPSAGEPRYRSRALRGHDRESLFFCVYSENSSSDFLSTLTCLEPEATVSRAVSVSACGLLLPQDLQHLVEELRCHLQQAQTNSWASVTVHGFTDSPVSWDDDERDVLTGGHDLYNLLMFPDHTYRLHLAAGAQNTCPP</sequence>
<accession>A0A3B5PTM6</accession>
<dbReference type="OMA" id="QAQTNSW"/>
<evidence type="ECO:0000313" key="1">
    <source>
        <dbReference type="Ensembl" id="ENSXMAP00000020971.1"/>
    </source>
</evidence>
<reference evidence="2" key="1">
    <citation type="submission" date="2012-01" db="EMBL/GenBank/DDBJ databases">
        <authorList>
            <person name="Walter R."/>
            <person name="Schartl M."/>
            <person name="Warren W."/>
        </authorList>
    </citation>
    <scope>NUCLEOTIDE SEQUENCE [LARGE SCALE GENOMIC DNA]</scope>
    <source>
        <strain evidence="2">JP 163 A</strain>
    </source>
</reference>
<dbReference type="Ensembl" id="ENSXMAT00000039967.1">
    <property type="protein sequence ID" value="ENSXMAP00000020971.1"/>
    <property type="gene ID" value="ENSXMAG00000024940.1"/>
</dbReference>
<organism evidence="1 2">
    <name type="scientific">Xiphophorus maculatus</name>
    <name type="common">Southern platyfish</name>
    <name type="synonym">Platypoecilus maculatus</name>
    <dbReference type="NCBI Taxonomy" id="8083"/>
    <lineage>
        <taxon>Eukaryota</taxon>
        <taxon>Metazoa</taxon>
        <taxon>Chordata</taxon>
        <taxon>Craniata</taxon>
        <taxon>Vertebrata</taxon>
        <taxon>Euteleostomi</taxon>
        <taxon>Actinopterygii</taxon>
        <taxon>Neopterygii</taxon>
        <taxon>Teleostei</taxon>
        <taxon>Neoteleostei</taxon>
        <taxon>Acanthomorphata</taxon>
        <taxon>Ovalentaria</taxon>
        <taxon>Atherinomorphae</taxon>
        <taxon>Cyprinodontiformes</taxon>
        <taxon>Poeciliidae</taxon>
        <taxon>Poeciliinae</taxon>
        <taxon>Xiphophorus</taxon>
    </lineage>
</organism>
<dbReference type="InParanoid" id="A0A3B5PTM6"/>